<keyword evidence="2" id="KW-1133">Transmembrane helix</keyword>
<accession>A0A6A6DUM1</accession>
<feature type="transmembrane region" description="Helical" evidence="2">
    <location>
        <begin position="208"/>
        <end position="228"/>
    </location>
</feature>
<dbReference type="PANTHER" id="PTHR37992:SF1">
    <property type="entry name" value="DUF1774-DOMAIN-CONTAINING PROTEIN"/>
    <property type="match status" value="1"/>
</dbReference>
<protein>
    <submittedName>
        <fullName evidence="3">DUF1774-domain-containing protein</fullName>
    </submittedName>
</protein>
<dbReference type="EMBL" id="ML994653">
    <property type="protein sequence ID" value="KAF2181376.1"/>
    <property type="molecule type" value="Genomic_DNA"/>
</dbReference>
<feature type="transmembrane region" description="Helical" evidence="2">
    <location>
        <begin position="41"/>
        <end position="63"/>
    </location>
</feature>
<dbReference type="OrthoDB" id="3342455at2759"/>
<keyword evidence="4" id="KW-1185">Reference proteome</keyword>
<dbReference type="Proteomes" id="UP000800200">
    <property type="component" value="Unassembled WGS sequence"/>
</dbReference>
<feature type="region of interest" description="Disordered" evidence="1">
    <location>
        <begin position="1"/>
        <end position="26"/>
    </location>
</feature>
<evidence type="ECO:0000313" key="3">
    <source>
        <dbReference type="EMBL" id="KAF2181376.1"/>
    </source>
</evidence>
<feature type="transmembrane region" description="Helical" evidence="2">
    <location>
        <begin position="118"/>
        <end position="143"/>
    </location>
</feature>
<evidence type="ECO:0000256" key="2">
    <source>
        <dbReference type="SAM" id="Phobius"/>
    </source>
</evidence>
<name>A0A6A6DUM1_9PEZI</name>
<keyword evidence="2" id="KW-0812">Transmembrane</keyword>
<feature type="transmembrane region" description="Helical" evidence="2">
    <location>
        <begin position="87"/>
        <end position="106"/>
    </location>
</feature>
<feature type="transmembrane region" description="Helical" evidence="2">
    <location>
        <begin position="235"/>
        <end position="252"/>
    </location>
</feature>
<feature type="transmembrane region" description="Helical" evidence="2">
    <location>
        <begin position="149"/>
        <end position="169"/>
    </location>
</feature>
<evidence type="ECO:0000256" key="1">
    <source>
        <dbReference type="SAM" id="MobiDB-lite"/>
    </source>
</evidence>
<feature type="transmembrane region" description="Helical" evidence="2">
    <location>
        <begin position="176"/>
        <end position="196"/>
    </location>
</feature>
<reference evidence="3" key="1">
    <citation type="journal article" date="2020" name="Stud. Mycol.">
        <title>101 Dothideomycetes genomes: a test case for predicting lifestyles and emergence of pathogens.</title>
        <authorList>
            <person name="Haridas S."/>
            <person name="Albert R."/>
            <person name="Binder M."/>
            <person name="Bloem J."/>
            <person name="Labutti K."/>
            <person name="Salamov A."/>
            <person name="Andreopoulos B."/>
            <person name="Baker S."/>
            <person name="Barry K."/>
            <person name="Bills G."/>
            <person name="Bluhm B."/>
            <person name="Cannon C."/>
            <person name="Castanera R."/>
            <person name="Culley D."/>
            <person name="Daum C."/>
            <person name="Ezra D."/>
            <person name="Gonzalez J."/>
            <person name="Henrissat B."/>
            <person name="Kuo A."/>
            <person name="Liang C."/>
            <person name="Lipzen A."/>
            <person name="Lutzoni F."/>
            <person name="Magnuson J."/>
            <person name="Mondo S."/>
            <person name="Nolan M."/>
            <person name="Ohm R."/>
            <person name="Pangilinan J."/>
            <person name="Park H.-J."/>
            <person name="Ramirez L."/>
            <person name="Alfaro M."/>
            <person name="Sun H."/>
            <person name="Tritt A."/>
            <person name="Yoshinaga Y."/>
            <person name="Zwiers L.-H."/>
            <person name="Turgeon B."/>
            <person name="Goodwin S."/>
            <person name="Spatafora J."/>
            <person name="Crous P."/>
            <person name="Grigoriev I."/>
        </authorList>
    </citation>
    <scope>NUCLEOTIDE SEQUENCE</scope>
    <source>
        <strain evidence="3">CBS 207.26</strain>
    </source>
</reference>
<gene>
    <name evidence="3" type="ORF">K469DRAFT_729471</name>
</gene>
<feature type="transmembrane region" description="Helical" evidence="2">
    <location>
        <begin position="258"/>
        <end position="283"/>
    </location>
</feature>
<dbReference type="Pfam" id="PF08611">
    <property type="entry name" value="DUF1774"/>
    <property type="match status" value="1"/>
</dbReference>
<dbReference type="InterPro" id="IPR013920">
    <property type="entry name" value="DUF1774_fun"/>
</dbReference>
<dbReference type="AlphaFoldDB" id="A0A6A6DUM1"/>
<sequence length="307" mass="34538">MPENGTADSGRGLRRRSPLSNSENTVNPFSRHDEFSRESILLYKIGTAVTWLILVITSLYYTFEAPHEGKHPRRTIWGQNSAHPSPFSMNSIIVSIYWIVLFILQLGYSWHLYSSNSVYVAAAANVGSHFIANNLLLFGFIHLWCRSHFWLAELLLIINFFNLSAAYFRHSATPRFIHIPVVSGPLAWNFVALYWVGAVMVHAHNLPARIVANIFIWGILVYGVFFLAAFKDYTMGFELSILAAAIGVSQFLTKIVAFQWIFAFVIMAVLFVLSLAVGVPGLLGRDPFARGEIVSEDRERAPLLADE</sequence>
<proteinExistence type="predicted"/>
<organism evidence="3 4">
    <name type="scientific">Zopfia rhizophila CBS 207.26</name>
    <dbReference type="NCBI Taxonomy" id="1314779"/>
    <lineage>
        <taxon>Eukaryota</taxon>
        <taxon>Fungi</taxon>
        <taxon>Dikarya</taxon>
        <taxon>Ascomycota</taxon>
        <taxon>Pezizomycotina</taxon>
        <taxon>Dothideomycetes</taxon>
        <taxon>Dothideomycetes incertae sedis</taxon>
        <taxon>Zopfiaceae</taxon>
        <taxon>Zopfia</taxon>
    </lineage>
</organism>
<dbReference type="PANTHER" id="PTHR37992">
    <property type="entry name" value="EXPRESSED PROTEIN"/>
    <property type="match status" value="1"/>
</dbReference>
<keyword evidence="2" id="KW-0472">Membrane</keyword>
<evidence type="ECO:0000313" key="4">
    <source>
        <dbReference type="Proteomes" id="UP000800200"/>
    </source>
</evidence>